<dbReference type="OrthoDB" id="5625311at2"/>
<evidence type="ECO:0000313" key="1">
    <source>
        <dbReference type="EMBL" id="GGF90439.1"/>
    </source>
</evidence>
<accession>A0A8J3E833</accession>
<comment type="caution">
    <text evidence="1">The sequence shown here is derived from an EMBL/GenBank/DDBJ whole genome shotgun (WGS) entry which is preliminary data.</text>
</comment>
<keyword evidence="2" id="KW-1185">Reference proteome</keyword>
<name>A0A8J3E833_9GAMM</name>
<reference evidence="1" key="1">
    <citation type="journal article" date="2014" name="Int. J. Syst. Evol. Microbiol.">
        <title>Complete genome sequence of Corynebacterium casei LMG S-19264T (=DSM 44701T), isolated from a smear-ripened cheese.</title>
        <authorList>
            <consortium name="US DOE Joint Genome Institute (JGI-PGF)"/>
            <person name="Walter F."/>
            <person name="Albersmeier A."/>
            <person name="Kalinowski J."/>
            <person name="Ruckert C."/>
        </authorList>
    </citation>
    <scope>NUCLEOTIDE SEQUENCE</scope>
    <source>
        <strain evidence="1">CGMCC 1.15758</strain>
    </source>
</reference>
<dbReference type="AlphaFoldDB" id="A0A8J3E833"/>
<sequence>MSTISLKLDDSLEKESMLIAKSLGLSRTKFITHAIEHEIARIKRKNERKKMAQFLVQMNGNTDYQKELNEIEKGLDDD</sequence>
<dbReference type="Proteomes" id="UP000636949">
    <property type="component" value="Unassembled WGS sequence"/>
</dbReference>
<gene>
    <name evidence="1" type="ORF">GCM10010995_04710</name>
</gene>
<protein>
    <submittedName>
        <fullName evidence="1">Uncharacterized protein</fullName>
    </submittedName>
</protein>
<dbReference type="EMBL" id="BMJS01000003">
    <property type="protein sequence ID" value="GGF90439.1"/>
    <property type="molecule type" value="Genomic_DNA"/>
</dbReference>
<proteinExistence type="predicted"/>
<dbReference type="RefSeq" id="WP_117001570.1">
    <property type="nucleotide sequence ID" value="NZ_BMJS01000003.1"/>
</dbReference>
<reference evidence="1" key="2">
    <citation type="submission" date="2020-09" db="EMBL/GenBank/DDBJ databases">
        <authorList>
            <person name="Sun Q."/>
            <person name="Zhou Y."/>
        </authorList>
    </citation>
    <scope>NUCLEOTIDE SEQUENCE</scope>
    <source>
        <strain evidence="1">CGMCC 1.15758</strain>
    </source>
</reference>
<evidence type="ECO:0000313" key="2">
    <source>
        <dbReference type="Proteomes" id="UP000636949"/>
    </source>
</evidence>
<organism evidence="1 2">
    <name type="scientific">Cysteiniphilum litorale</name>
    <dbReference type="NCBI Taxonomy" id="2056700"/>
    <lineage>
        <taxon>Bacteria</taxon>
        <taxon>Pseudomonadati</taxon>
        <taxon>Pseudomonadota</taxon>
        <taxon>Gammaproteobacteria</taxon>
        <taxon>Thiotrichales</taxon>
        <taxon>Fastidiosibacteraceae</taxon>
        <taxon>Cysteiniphilum</taxon>
    </lineage>
</organism>